<dbReference type="InterPro" id="IPR026315">
    <property type="entry name" value="Oaf"/>
</dbReference>
<dbReference type="InterPro" id="IPR053894">
    <property type="entry name" value="OAF_N"/>
</dbReference>
<evidence type="ECO:0000313" key="5">
    <source>
        <dbReference type="EMBL" id="KAJ8397236.1"/>
    </source>
</evidence>
<comment type="caution">
    <text evidence="5">The sequence shown here is derived from an EMBL/GenBank/DDBJ whole genome shotgun (WGS) entry which is preliminary data.</text>
</comment>
<feature type="domain" description="Out at first C-terminal" evidence="4">
    <location>
        <begin position="153"/>
        <end position="226"/>
    </location>
</feature>
<sequence length="228" mass="25694">MEETLEADSDKDSITLEFKQEDGALITFVADFKQDVKIFRSLILGEPECGQSQVQALCFITRLNHNDIVPSLSMGNPHVIRVAEERQGVEELTMNVAVNLSRAWQLSAHIPSMCSEALYTTEADAKHWLDRGVEGSMFEMLSQTMRVSDLRACPSSPDAWQPCTCSYGLRLEWYPCLPKYCRERRRNTAGNAAGNAGPHKCAVKSCSKGYRFTYYVAHRQLCLWDEGT</sequence>
<gene>
    <name evidence="5" type="ORF">AAFF_G00440700</name>
</gene>
<evidence type="ECO:0000259" key="3">
    <source>
        <dbReference type="Pfam" id="PF14941"/>
    </source>
</evidence>
<protein>
    <recommendedName>
        <fullName evidence="2">Out at first protein homolog</fullName>
    </recommendedName>
</protein>
<evidence type="ECO:0000256" key="1">
    <source>
        <dbReference type="ARBA" id="ARBA00005786"/>
    </source>
</evidence>
<dbReference type="Pfam" id="PF14941">
    <property type="entry name" value="OAF_N"/>
    <property type="match status" value="1"/>
</dbReference>
<dbReference type="AlphaFoldDB" id="A0AAD7S9I2"/>
<dbReference type="Pfam" id="PF22873">
    <property type="entry name" value="OAF_C"/>
    <property type="match status" value="1"/>
</dbReference>
<dbReference type="EMBL" id="JAINUG010000099">
    <property type="protein sequence ID" value="KAJ8397236.1"/>
    <property type="molecule type" value="Genomic_DNA"/>
</dbReference>
<dbReference type="Proteomes" id="UP001221898">
    <property type="component" value="Unassembled WGS sequence"/>
</dbReference>
<evidence type="ECO:0000256" key="2">
    <source>
        <dbReference type="ARBA" id="ARBA00021639"/>
    </source>
</evidence>
<evidence type="ECO:0000259" key="4">
    <source>
        <dbReference type="Pfam" id="PF22873"/>
    </source>
</evidence>
<feature type="domain" description="Out at first protein BRICHOS-like" evidence="3">
    <location>
        <begin position="1"/>
        <end position="128"/>
    </location>
</feature>
<evidence type="ECO:0000313" key="6">
    <source>
        <dbReference type="Proteomes" id="UP001221898"/>
    </source>
</evidence>
<comment type="similarity">
    <text evidence="1">Belongs to the OAF family.</text>
</comment>
<name>A0AAD7S9I2_9TELE</name>
<keyword evidence="6" id="KW-1185">Reference proteome</keyword>
<dbReference type="PANTHER" id="PTHR13423:SF2">
    <property type="entry name" value="OUT AT FIRST PROTEIN HOMOLOG"/>
    <property type="match status" value="1"/>
</dbReference>
<proteinExistence type="inferred from homology"/>
<organism evidence="5 6">
    <name type="scientific">Aldrovandia affinis</name>
    <dbReference type="NCBI Taxonomy" id="143900"/>
    <lineage>
        <taxon>Eukaryota</taxon>
        <taxon>Metazoa</taxon>
        <taxon>Chordata</taxon>
        <taxon>Craniata</taxon>
        <taxon>Vertebrata</taxon>
        <taxon>Euteleostomi</taxon>
        <taxon>Actinopterygii</taxon>
        <taxon>Neopterygii</taxon>
        <taxon>Teleostei</taxon>
        <taxon>Notacanthiformes</taxon>
        <taxon>Halosauridae</taxon>
        <taxon>Aldrovandia</taxon>
    </lineage>
</organism>
<accession>A0AAD7S9I2</accession>
<dbReference type="PANTHER" id="PTHR13423">
    <property type="entry name" value="OUT AT FIRST"/>
    <property type="match status" value="1"/>
</dbReference>
<dbReference type="InterPro" id="IPR053897">
    <property type="entry name" value="Oaf_C"/>
</dbReference>
<reference evidence="5" key="1">
    <citation type="journal article" date="2023" name="Science">
        <title>Genome structures resolve the early diversification of teleost fishes.</title>
        <authorList>
            <person name="Parey E."/>
            <person name="Louis A."/>
            <person name="Montfort J."/>
            <person name="Bouchez O."/>
            <person name="Roques C."/>
            <person name="Iampietro C."/>
            <person name="Lluch J."/>
            <person name="Castinel A."/>
            <person name="Donnadieu C."/>
            <person name="Desvignes T."/>
            <person name="Floi Bucao C."/>
            <person name="Jouanno E."/>
            <person name="Wen M."/>
            <person name="Mejri S."/>
            <person name="Dirks R."/>
            <person name="Jansen H."/>
            <person name="Henkel C."/>
            <person name="Chen W.J."/>
            <person name="Zahm M."/>
            <person name="Cabau C."/>
            <person name="Klopp C."/>
            <person name="Thompson A.W."/>
            <person name="Robinson-Rechavi M."/>
            <person name="Braasch I."/>
            <person name="Lecointre G."/>
            <person name="Bobe J."/>
            <person name="Postlethwait J.H."/>
            <person name="Berthelot C."/>
            <person name="Roest Crollius H."/>
            <person name="Guiguen Y."/>
        </authorList>
    </citation>
    <scope>NUCLEOTIDE SEQUENCE</scope>
    <source>
        <strain evidence="5">NC1722</strain>
    </source>
</reference>